<dbReference type="AlphaFoldDB" id="A0A2K1ZQZ5"/>
<dbReference type="EMBL" id="CM009296">
    <property type="protein sequence ID" value="PNT27697.1"/>
    <property type="molecule type" value="Genomic_DNA"/>
</dbReference>
<evidence type="ECO:0000313" key="1">
    <source>
        <dbReference type="EMBL" id="PNT27697.1"/>
    </source>
</evidence>
<protein>
    <submittedName>
        <fullName evidence="1">Uncharacterized protein</fullName>
    </submittedName>
</protein>
<proteinExistence type="predicted"/>
<dbReference type="InParanoid" id="A0A2K1ZQZ5"/>
<accession>A0A2K1ZQZ5</accession>
<organism evidence="1 2">
    <name type="scientific">Populus trichocarpa</name>
    <name type="common">Western balsam poplar</name>
    <name type="synonym">Populus balsamifera subsp. trichocarpa</name>
    <dbReference type="NCBI Taxonomy" id="3694"/>
    <lineage>
        <taxon>Eukaryota</taxon>
        <taxon>Viridiplantae</taxon>
        <taxon>Streptophyta</taxon>
        <taxon>Embryophyta</taxon>
        <taxon>Tracheophyta</taxon>
        <taxon>Spermatophyta</taxon>
        <taxon>Magnoliopsida</taxon>
        <taxon>eudicotyledons</taxon>
        <taxon>Gunneridae</taxon>
        <taxon>Pentapetalae</taxon>
        <taxon>rosids</taxon>
        <taxon>fabids</taxon>
        <taxon>Malpighiales</taxon>
        <taxon>Salicaceae</taxon>
        <taxon>Saliceae</taxon>
        <taxon>Populus</taxon>
    </lineage>
</organism>
<reference evidence="1 2" key="1">
    <citation type="journal article" date="2006" name="Science">
        <title>The genome of black cottonwood, Populus trichocarpa (Torr. &amp; Gray).</title>
        <authorList>
            <person name="Tuskan G.A."/>
            <person name="Difazio S."/>
            <person name="Jansson S."/>
            <person name="Bohlmann J."/>
            <person name="Grigoriev I."/>
            <person name="Hellsten U."/>
            <person name="Putnam N."/>
            <person name="Ralph S."/>
            <person name="Rombauts S."/>
            <person name="Salamov A."/>
            <person name="Schein J."/>
            <person name="Sterck L."/>
            <person name="Aerts A."/>
            <person name="Bhalerao R.R."/>
            <person name="Bhalerao R.P."/>
            <person name="Blaudez D."/>
            <person name="Boerjan W."/>
            <person name="Brun A."/>
            <person name="Brunner A."/>
            <person name="Busov V."/>
            <person name="Campbell M."/>
            <person name="Carlson J."/>
            <person name="Chalot M."/>
            <person name="Chapman J."/>
            <person name="Chen G.L."/>
            <person name="Cooper D."/>
            <person name="Coutinho P.M."/>
            <person name="Couturier J."/>
            <person name="Covert S."/>
            <person name="Cronk Q."/>
            <person name="Cunningham R."/>
            <person name="Davis J."/>
            <person name="Degroeve S."/>
            <person name="Dejardin A."/>
            <person name="Depamphilis C."/>
            <person name="Detter J."/>
            <person name="Dirks B."/>
            <person name="Dubchak I."/>
            <person name="Duplessis S."/>
            <person name="Ehlting J."/>
            <person name="Ellis B."/>
            <person name="Gendler K."/>
            <person name="Goodstein D."/>
            <person name="Gribskov M."/>
            <person name="Grimwood J."/>
            <person name="Groover A."/>
            <person name="Gunter L."/>
            <person name="Hamberger B."/>
            <person name="Heinze B."/>
            <person name="Helariutta Y."/>
            <person name="Henrissat B."/>
            <person name="Holligan D."/>
            <person name="Holt R."/>
            <person name="Huang W."/>
            <person name="Islam-Faridi N."/>
            <person name="Jones S."/>
            <person name="Jones-Rhoades M."/>
            <person name="Jorgensen R."/>
            <person name="Joshi C."/>
            <person name="Kangasjarvi J."/>
            <person name="Karlsson J."/>
            <person name="Kelleher C."/>
            <person name="Kirkpatrick R."/>
            <person name="Kirst M."/>
            <person name="Kohler A."/>
            <person name="Kalluri U."/>
            <person name="Larimer F."/>
            <person name="Leebens-Mack J."/>
            <person name="Leple J.C."/>
            <person name="Locascio P."/>
            <person name="Lou Y."/>
            <person name="Lucas S."/>
            <person name="Martin F."/>
            <person name="Montanini B."/>
            <person name="Napoli C."/>
            <person name="Nelson D.R."/>
            <person name="Nelson C."/>
            <person name="Nieminen K."/>
            <person name="Nilsson O."/>
            <person name="Pereda V."/>
            <person name="Peter G."/>
            <person name="Philippe R."/>
            <person name="Pilate G."/>
            <person name="Poliakov A."/>
            <person name="Razumovskaya J."/>
            <person name="Richardson P."/>
            <person name="Rinaldi C."/>
            <person name="Ritland K."/>
            <person name="Rouze P."/>
            <person name="Ryaboy D."/>
            <person name="Schmutz J."/>
            <person name="Schrader J."/>
            <person name="Segerman B."/>
            <person name="Shin H."/>
            <person name="Siddiqui A."/>
            <person name="Sterky F."/>
            <person name="Terry A."/>
            <person name="Tsai C.J."/>
            <person name="Uberbacher E."/>
            <person name="Unneberg P."/>
            <person name="Vahala J."/>
            <person name="Wall K."/>
            <person name="Wessler S."/>
            <person name="Yang G."/>
            <person name="Yin T."/>
            <person name="Douglas C."/>
            <person name="Marra M."/>
            <person name="Sandberg G."/>
            <person name="Van de Peer Y."/>
            <person name="Rokhsar D."/>
        </authorList>
    </citation>
    <scope>NUCLEOTIDE SEQUENCE [LARGE SCALE GENOMIC DNA]</scope>
    <source>
        <strain evidence="2">cv. Nisqually</strain>
    </source>
</reference>
<gene>
    <name evidence="1" type="ORF">POPTR_007G078800</name>
</gene>
<sequence>MNQHQWTARLSVGIREITTQCVVKKNLQLHIDILYIFVTKMNLASLMASMGNKTSPKLNTTKTLKRTNPIYTVSVV</sequence>
<name>A0A2K1ZQZ5_POPTR</name>
<keyword evidence="2" id="KW-1185">Reference proteome</keyword>
<dbReference type="Proteomes" id="UP000006729">
    <property type="component" value="Chromosome 7"/>
</dbReference>
<evidence type="ECO:0000313" key="2">
    <source>
        <dbReference type="Proteomes" id="UP000006729"/>
    </source>
</evidence>